<gene>
    <name evidence="2" type="ORF">EZS28_040339</name>
</gene>
<proteinExistence type="predicted"/>
<evidence type="ECO:0000313" key="3">
    <source>
        <dbReference type="Proteomes" id="UP000324800"/>
    </source>
</evidence>
<feature type="region of interest" description="Disordered" evidence="1">
    <location>
        <begin position="1"/>
        <end position="28"/>
    </location>
</feature>
<dbReference type="AlphaFoldDB" id="A0A5J4U3B2"/>
<name>A0A5J4U3B2_9EUKA</name>
<dbReference type="Proteomes" id="UP000324800">
    <property type="component" value="Unassembled WGS sequence"/>
</dbReference>
<accession>A0A5J4U3B2</accession>
<reference evidence="2 3" key="1">
    <citation type="submission" date="2019-03" db="EMBL/GenBank/DDBJ databases">
        <title>Single cell metagenomics reveals metabolic interactions within the superorganism composed of flagellate Streblomastix strix and complex community of Bacteroidetes bacteria on its surface.</title>
        <authorList>
            <person name="Treitli S.C."/>
            <person name="Kolisko M."/>
            <person name="Husnik F."/>
            <person name="Keeling P."/>
            <person name="Hampl V."/>
        </authorList>
    </citation>
    <scope>NUCLEOTIDE SEQUENCE [LARGE SCALE GENOMIC DNA]</scope>
    <source>
        <strain evidence="2">ST1C</strain>
    </source>
</reference>
<organism evidence="2 3">
    <name type="scientific">Streblomastix strix</name>
    <dbReference type="NCBI Taxonomy" id="222440"/>
    <lineage>
        <taxon>Eukaryota</taxon>
        <taxon>Metamonada</taxon>
        <taxon>Preaxostyla</taxon>
        <taxon>Oxymonadida</taxon>
        <taxon>Streblomastigidae</taxon>
        <taxon>Streblomastix</taxon>
    </lineage>
</organism>
<comment type="caution">
    <text evidence="2">The sequence shown here is derived from an EMBL/GenBank/DDBJ whole genome shotgun (WGS) entry which is preliminary data.</text>
</comment>
<evidence type="ECO:0000256" key="1">
    <source>
        <dbReference type="SAM" id="MobiDB-lite"/>
    </source>
</evidence>
<feature type="compositionally biased region" description="Polar residues" evidence="1">
    <location>
        <begin position="1"/>
        <end position="10"/>
    </location>
</feature>
<dbReference type="EMBL" id="SNRW01022024">
    <property type="protein sequence ID" value="KAA6364135.1"/>
    <property type="molecule type" value="Genomic_DNA"/>
</dbReference>
<protein>
    <submittedName>
        <fullName evidence="2">Uncharacterized protein</fullName>
    </submittedName>
</protein>
<sequence>MGQSTKTCANCSKMAEPNGSESSYEGPIRARSPLKDKIGQYSYGDGDAAILSQTQSSSSSDVTRPVDMSKYNVRRYYWRNWHHFQNIGIWTNLSLEMTNLTLTLKQGLHESQGQQPIYTRLQHKAINSYHIWRQFIILINALKSLIFDELQGVTTR</sequence>
<evidence type="ECO:0000313" key="2">
    <source>
        <dbReference type="EMBL" id="KAA6364135.1"/>
    </source>
</evidence>